<feature type="region of interest" description="Disordered" evidence="1">
    <location>
        <begin position="50"/>
        <end position="74"/>
    </location>
</feature>
<dbReference type="GO" id="GO:0006355">
    <property type="term" value="P:regulation of DNA-templated transcription"/>
    <property type="evidence" value="ECO:0007669"/>
    <property type="project" value="InterPro"/>
</dbReference>
<evidence type="ECO:0000313" key="2">
    <source>
        <dbReference type="EMBL" id="KAK6945719.1"/>
    </source>
</evidence>
<feature type="compositionally biased region" description="Low complexity" evidence="1">
    <location>
        <begin position="379"/>
        <end position="392"/>
    </location>
</feature>
<organism evidence="2 3">
    <name type="scientific">Dillenia turbinata</name>
    <dbReference type="NCBI Taxonomy" id="194707"/>
    <lineage>
        <taxon>Eukaryota</taxon>
        <taxon>Viridiplantae</taxon>
        <taxon>Streptophyta</taxon>
        <taxon>Embryophyta</taxon>
        <taxon>Tracheophyta</taxon>
        <taxon>Spermatophyta</taxon>
        <taxon>Magnoliopsida</taxon>
        <taxon>eudicotyledons</taxon>
        <taxon>Gunneridae</taxon>
        <taxon>Pentapetalae</taxon>
        <taxon>Dilleniales</taxon>
        <taxon>Dilleniaceae</taxon>
        <taxon>Dillenia</taxon>
    </lineage>
</organism>
<accession>A0AAN8ZL94</accession>
<evidence type="ECO:0000313" key="3">
    <source>
        <dbReference type="Proteomes" id="UP001370490"/>
    </source>
</evidence>
<dbReference type="InterPro" id="IPR039928">
    <property type="entry name" value="LNK"/>
</dbReference>
<sequence length="715" mass="78083">MDAKCGILEDIIGDEFNECDDHIVPHPRDKFDSELRILGVSCKKPRHEGVVGYTSDTDKRQASKHATQGGGETSLPSLKSILLEKGSWTHTLDGVFPTSCGGDSVKDVTSLASEDTMVSSHCFNSTNIDSIGSEFCAEDPNLGDGCAAVDSNLYRFPLTHISQTHNDVSFFDNDNVDNEDEWLDIGNFEDVDRMFRNCDSTFGAGTANDDDELFWFSSPNAIPRSEEALRLGPEISSSESCALRTTADGHEACLTTNSSPSVKELRKKNTGSDYEITCHASADVLAAMDHSSEVNGWAANSLIKNEVMAEQEIPSINAGTEFDAMPTHQAKIKDGAAIKHNRKQLKHQGQLEGKTKHHHLHNGDSFYQLGSVNQNSGKHPLSSSSHQSLPSPGNCKENPKLGSNSLGNFQSQTSVLSSGYSHSSEQFFVSPSSSSVKVDNNGCISVSRKESSYASSQVHSIDSSQDPSSVVLAVTNDEKRAILYSHQELQASSQVDSKYVNSVVQSKFPGTAVQKNGHLFEIEVECNCDFGTGKAAELESSNIQKSSCMSSVMDDISVEANSFHQLQQVMEKLDIRTKLCIRDSLYRLAQSAEQRHNCGSQNSANRHHRDSNGALMTEETNKCAGFMDMETDTNPIDRSIAHLLFHRPSDPSLKPAHDTFPMKSHSVIQGSIKSLPMKAEEMVSEEEGAGCTYSSHPSIDDRAYEMGITNTRNKN</sequence>
<dbReference type="AlphaFoldDB" id="A0AAN8ZL94"/>
<protein>
    <recommendedName>
        <fullName evidence="4">Protein LNK1</fullName>
    </recommendedName>
</protein>
<dbReference type="Proteomes" id="UP001370490">
    <property type="component" value="Unassembled WGS sequence"/>
</dbReference>
<dbReference type="PANTHER" id="PTHR33334:SF8">
    <property type="entry name" value="PROTEIN LNK1"/>
    <property type="match status" value="1"/>
</dbReference>
<reference evidence="2 3" key="1">
    <citation type="submission" date="2023-12" db="EMBL/GenBank/DDBJ databases">
        <title>A high-quality genome assembly for Dillenia turbinata (Dilleniales).</title>
        <authorList>
            <person name="Chanderbali A."/>
        </authorList>
    </citation>
    <scope>NUCLEOTIDE SEQUENCE [LARGE SCALE GENOMIC DNA]</scope>
    <source>
        <strain evidence="2">LSX21</strain>
        <tissue evidence="2">Leaf</tissue>
    </source>
</reference>
<feature type="region of interest" description="Disordered" evidence="1">
    <location>
        <begin position="341"/>
        <end position="408"/>
    </location>
</feature>
<proteinExistence type="predicted"/>
<dbReference type="GO" id="GO:0007623">
    <property type="term" value="P:circadian rhythm"/>
    <property type="evidence" value="ECO:0007669"/>
    <property type="project" value="InterPro"/>
</dbReference>
<evidence type="ECO:0008006" key="4">
    <source>
        <dbReference type="Google" id="ProtNLM"/>
    </source>
</evidence>
<feature type="compositionally biased region" description="Polar residues" evidence="1">
    <location>
        <begin position="368"/>
        <end position="377"/>
    </location>
</feature>
<feature type="region of interest" description="Disordered" evidence="1">
    <location>
        <begin position="595"/>
        <end position="614"/>
    </location>
</feature>
<dbReference type="EMBL" id="JBAMMX010000002">
    <property type="protein sequence ID" value="KAK6945719.1"/>
    <property type="molecule type" value="Genomic_DNA"/>
</dbReference>
<dbReference type="PANTHER" id="PTHR33334">
    <property type="entry name" value="PROTEIN LNK1"/>
    <property type="match status" value="1"/>
</dbReference>
<evidence type="ECO:0000256" key="1">
    <source>
        <dbReference type="SAM" id="MobiDB-lite"/>
    </source>
</evidence>
<comment type="caution">
    <text evidence="2">The sequence shown here is derived from an EMBL/GenBank/DDBJ whole genome shotgun (WGS) entry which is preliminary data.</text>
</comment>
<keyword evidence="3" id="KW-1185">Reference proteome</keyword>
<name>A0AAN8ZL94_9MAGN</name>
<gene>
    <name evidence="2" type="ORF">RJ641_013263</name>
</gene>